<dbReference type="InterPro" id="IPR013783">
    <property type="entry name" value="Ig-like_fold"/>
</dbReference>
<name>A0A6J4KGU4_9ACTN</name>
<dbReference type="PROSITE" id="PS00137">
    <property type="entry name" value="SUBTILASE_HIS"/>
    <property type="match status" value="1"/>
</dbReference>
<dbReference type="InterPro" id="IPR036852">
    <property type="entry name" value="Peptidase_S8/S53_dom_sf"/>
</dbReference>
<feature type="active site" description="Charge relay system" evidence="7">
    <location>
        <position position="166"/>
    </location>
</feature>
<keyword evidence="6" id="KW-0624">Polysaccharide degradation</keyword>
<dbReference type="Gene3D" id="2.60.40.10">
    <property type="entry name" value="Immunoglobulins"/>
    <property type="match status" value="1"/>
</dbReference>
<dbReference type="InterPro" id="IPR015500">
    <property type="entry name" value="Peptidase_S8_subtilisin-rel"/>
</dbReference>
<dbReference type="Pfam" id="PF00082">
    <property type="entry name" value="Peptidase_S8"/>
    <property type="match status" value="1"/>
</dbReference>
<dbReference type="Gene3D" id="3.30.70.80">
    <property type="entry name" value="Peptidase S8 propeptide/proteinase inhibitor I9"/>
    <property type="match status" value="1"/>
</dbReference>
<dbReference type="AlphaFoldDB" id="A0A6J4KGU4"/>
<reference evidence="12" key="1">
    <citation type="submission" date="2020-02" db="EMBL/GenBank/DDBJ databases">
        <authorList>
            <person name="Meier V. D."/>
        </authorList>
    </citation>
    <scope>NUCLEOTIDE SEQUENCE</scope>
    <source>
        <strain evidence="12">AVDCRST_MAG48</strain>
    </source>
</reference>
<dbReference type="SMART" id="SM00060">
    <property type="entry name" value="FN3"/>
    <property type="match status" value="1"/>
</dbReference>
<keyword evidence="10" id="KW-0732">Signal</keyword>
<keyword evidence="2 7" id="KW-0645">Protease</keyword>
<feature type="active site" description="Charge relay system" evidence="7">
    <location>
        <position position="198"/>
    </location>
</feature>
<dbReference type="GO" id="GO:0006508">
    <property type="term" value="P:proteolysis"/>
    <property type="evidence" value="ECO:0007669"/>
    <property type="project" value="UniProtKB-KW"/>
</dbReference>
<proteinExistence type="inferred from homology"/>
<dbReference type="InterPro" id="IPR022398">
    <property type="entry name" value="Peptidase_S8_His-AS"/>
</dbReference>
<dbReference type="PROSITE" id="PS51892">
    <property type="entry name" value="SUBTILASE"/>
    <property type="match status" value="1"/>
</dbReference>
<dbReference type="GO" id="GO:0016798">
    <property type="term" value="F:hydrolase activity, acting on glycosyl bonds"/>
    <property type="evidence" value="ECO:0007669"/>
    <property type="project" value="UniProtKB-KW"/>
</dbReference>
<keyword evidence="6" id="KW-0119">Carbohydrate metabolism</keyword>
<feature type="region of interest" description="Disordered" evidence="9">
    <location>
        <begin position="22"/>
        <end position="52"/>
    </location>
</feature>
<dbReference type="PANTHER" id="PTHR43806:SF11">
    <property type="entry name" value="CEREVISIN-RELATED"/>
    <property type="match status" value="1"/>
</dbReference>
<organism evidence="12">
    <name type="scientific">uncultured Friedmanniella sp</name>
    <dbReference type="NCBI Taxonomy" id="335381"/>
    <lineage>
        <taxon>Bacteria</taxon>
        <taxon>Bacillati</taxon>
        <taxon>Actinomycetota</taxon>
        <taxon>Actinomycetes</taxon>
        <taxon>Propionibacteriales</taxon>
        <taxon>Nocardioidaceae</taxon>
        <taxon>Friedmanniella</taxon>
        <taxon>environmental samples</taxon>
    </lineage>
</organism>
<evidence type="ECO:0000256" key="2">
    <source>
        <dbReference type="ARBA" id="ARBA00022670"/>
    </source>
</evidence>
<protein>
    <recommendedName>
        <fullName evidence="11">Fibronectin type-III domain-containing protein</fullName>
    </recommendedName>
</protein>
<evidence type="ECO:0000256" key="7">
    <source>
        <dbReference type="PROSITE-ProRule" id="PRU01240"/>
    </source>
</evidence>
<dbReference type="InterPro" id="IPR003961">
    <property type="entry name" value="FN3_dom"/>
</dbReference>
<comment type="similarity">
    <text evidence="1 7 8">Belongs to the peptidase S8 family.</text>
</comment>
<dbReference type="PRINTS" id="PR00723">
    <property type="entry name" value="SUBTILISIN"/>
</dbReference>
<dbReference type="PANTHER" id="PTHR43806">
    <property type="entry name" value="PEPTIDASE S8"/>
    <property type="match status" value="1"/>
</dbReference>
<dbReference type="InterPro" id="IPR050131">
    <property type="entry name" value="Peptidase_S8_subtilisin-like"/>
</dbReference>
<dbReference type="SUPFAM" id="SSF49265">
    <property type="entry name" value="Fibronectin type III"/>
    <property type="match status" value="1"/>
</dbReference>
<keyword evidence="4 7" id="KW-0720">Serine protease</keyword>
<evidence type="ECO:0000256" key="10">
    <source>
        <dbReference type="SAM" id="SignalP"/>
    </source>
</evidence>
<dbReference type="GO" id="GO:0004252">
    <property type="term" value="F:serine-type endopeptidase activity"/>
    <property type="evidence" value="ECO:0007669"/>
    <property type="project" value="UniProtKB-UniRule"/>
</dbReference>
<dbReference type="PROSITE" id="PS00138">
    <property type="entry name" value="SUBTILASE_SER"/>
    <property type="match status" value="1"/>
</dbReference>
<evidence type="ECO:0000259" key="11">
    <source>
        <dbReference type="PROSITE" id="PS50853"/>
    </source>
</evidence>
<keyword evidence="5" id="KW-0326">Glycosidase</keyword>
<dbReference type="PROSITE" id="PS50853">
    <property type="entry name" value="FN3"/>
    <property type="match status" value="1"/>
</dbReference>
<evidence type="ECO:0000313" key="12">
    <source>
        <dbReference type="EMBL" id="CAA9305655.1"/>
    </source>
</evidence>
<evidence type="ECO:0000256" key="3">
    <source>
        <dbReference type="ARBA" id="ARBA00022801"/>
    </source>
</evidence>
<feature type="domain" description="Fibronectin type-III" evidence="11">
    <location>
        <begin position="411"/>
        <end position="512"/>
    </location>
</feature>
<feature type="active site" description="Charge relay system" evidence="7">
    <location>
        <position position="354"/>
    </location>
</feature>
<dbReference type="InterPro" id="IPR034193">
    <property type="entry name" value="PCSK9_ProteinaseK-like"/>
</dbReference>
<dbReference type="SUPFAM" id="SSF54897">
    <property type="entry name" value="Protease propeptides/inhibitors"/>
    <property type="match status" value="1"/>
</dbReference>
<gene>
    <name evidence="12" type="ORF">AVDCRST_MAG48-1681</name>
</gene>
<dbReference type="InterPro" id="IPR023827">
    <property type="entry name" value="Peptidase_S8_Asp-AS"/>
</dbReference>
<evidence type="ECO:0000256" key="6">
    <source>
        <dbReference type="ARBA" id="ARBA00023326"/>
    </source>
</evidence>
<dbReference type="InterPro" id="IPR000209">
    <property type="entry name" value="Peptidase_S8/S53_dom"/>
</dbReference>
<dbReference type="GO" id="GO:0000272">
    <property type="term" value="P:polysaccharide catabolic process"/>
    <property type="evidence" value="ECO:0007669"/>
    <property type="project" value="UniProtKB-KW"/>
</dbReference>
<feature type="signal peptide" evidence="10">
    <location>
        <begin position="1"/>
        <end position="21"/>
    </location>
</feature>
<dbReference type="GO" id="GO:0005615">
    <property type="term" value="C:extracellular space"/>
    <property type="evidence" value="ECO:0007669"/>
    <property type="project" value="TreeGrafter"/>
</dbReference>
<evidence type="ECO:0000256" key="4">
    <source>
        <dbReference type="ARBA" id="ARBA00022825"/>
    </source>
</evidence>
<accession>A0A6J4KGU4</accession>
<evidence type="ECO:0000256" key="8">
    <source>
        <dbReference type="RuleBase" id="RU003355"/>
    </source>
</evidence>
<dbReference type="InterPro" id="IPR023828">
    <property type="entry name" value="Peptidase_S8_Ser-AS"/>
</dbReference>
<dbReference type="InterPro" id="IPR036116">
    <property type="entry name" value="FN3_sf"/>
</dbReference>
<dbReference type="EMBL" id="CADCTS010000243">
    <property type="protein sequence ID" value="CAA9305655.1"/>
    <property type="molecule type" value="Genomic_DNA"/>
</dbReference>
<dbReference type="SUPFAM" id="SSF52743">
    <property type="entry name" value="Subtilisin-like"/>
    <property type="match status" value="1"/>
</dbReference>
<dbReference type="PROSITE" id="PS00136">
    <property type="entry name" value="SUBTILASE_ASP"/>
    <property type="match status" value="1"/>
</dbReference>
<keyword evidence="3 7" id="KW-0378">Hydrolase</keyword>
<evidence type="ECO:0000256" key="5">
    <source>
        <dbReference type="ARBA" id="ARBA00023295"/>
    </source>
</evidence>
<evidence type="ECO:0000256" key="9">
    <source>
        <dbReference type="SAM" id="MobiDB-lite"/>
    </source>
</evidence>
<dbReference type="FunFam" id="3.40.50.200:FF:000014">
    <property type="entry name" value="Proteinase K"/>
    <property type="match status" value="1"/>
</dbReference>
<feature type="chain" id="PRO_5027102189" description="Fibronectin type-III domain-containing protein" evidence="10">
    <location>
        <begin position="22"/>
        <end position="696"/>
    </location>
</feature>
<sequence length="696" mass="70065">MQAVLLAAALFAGVVPAVSHAAGAQAPPEGPGRSAAAPATDRPGSTVTDAAPAGSVIPGHYLVTLVRRADRGVVEEALRDQGGVPLRRFERAASGFVAALSPHAAAVLERDPRVARLEPDRVVVALQDTQVTATSGLDRVDQPRLPLTGSYQYTSDGTGVSAYVVDTGIRRDHIDFGGRVTAAGFDAFGGSAEDCNGHGTHVAGTIGGSQHGIAKKVQLVPVRVLDCNGSGSVSGILAGLDWVLQQQQPGRRAVVNMSLGSSVRSATLDDTVERLTAAGVLVVAAAGNTGTDACLGSPAGTPSAVTVGAVSALDDTRPAFSNTGSCVDVFAPGVSVLSAWHTGSTATATLSGTSMAAPHVAGAAALVLQRDPTTTPARLTQQLLERATTAVVRSAGTASPDRLLFSRDLVAPGTVSGLSAKPGLRQATLAWTPPGDGDLATITTRMASGTTPPASPSAGTEVPTTRTGATAGGLATGSDYAFSVFAVDGDRNTAVAQTTRLLGTRVSITPPATAVASGTTITVGGTVKQSGDGSPVAGQPVQLLVRQRGTTAWSIVTTVTSSSTGQIAASHRPAWNADYAVSYPGGGVRLGADSAVAAVAVRQTVSAVLDRTSTSLGGSASLSGSVSPAHAGQRVVLQRLVDGAWRDVASAALSSTSSYRFSIKPPSRGTFTYRVSRAADPDHAAGVSPTRTLQVL</sequence>
<dbReference type="InterPro" id="IPR037045">
    <property type="entry name" value="S8pro/Inhibitor_I9_sf"/>
</dbReference>
<evidence type="ECO:0000256" key="1">
    <source>
        <dbReference type="ARBA" id="ARBA00011073"/>
    </source>
</evidence>
<dbReference type="Gene3D" id="3.40.50.200">
    <property type="entry name" value="Peptidase S8/S53 domain"/>
    <property type="match status" value="1"/>
</dbReference>
<dbReference type="CDD" id="cd04077">
    <property type="entry name" value="Peptidases_S8_PCSK9_ProteinaseK_like"/>
    <property type="match status" value="1"/>
</dbReference>